<reference evidence="1 2" key="1">
    <citation type="submission" date="2013-02" db="EMBL/GenBank/DDBJ databases">
        <title>The Genome Sequence of Enterococcus pallens BAA-351.</title>
        <authorList>
            <consortium name="The Broad Institute Genome Sequencing Platform"/>
            <consortium name="The Broad Institute Genome Sequencing Center for Infectious Disease"/>
            <person name="Earl A.M."/>
            <person name="Gilmore M.S."/>
            <person name="Lebreton F."/>
            <person name="Walker B."/>
            <person name="Young S.K."/>
            <person name="Zeng Q."/>
            <person name="Gargeya S."/>
            <person name="Fitzgerald M."/>
            <person name="Haas B."/>
            <person name="Abouelleil A."/>
            <person name="Alvarado L."/>
            <person name="Arachchi H.M."/>
            <person name="Berlin A.M."/>
            <person name="Chapman S.B."/>
            <person name="Dewar J."/>
            <person name="Goldberg J."/>
            <person name="Griggs A."/>
            <person name="Gujja S."/>
            <person name="Hansen M."/>
            <person name="Howarth C."/>
            <person name="Imamovic A."/>
            <person name="Larimer J."/>
            <person name="McCowan C."/>
            <person name="Murphy C."/>
            <person name="Neiman D."/>
            <person name="Pearson M."/>
            <person name="Priest M."/>
            <person name="Roberts A."/>
            <person name="Saif S."/>
            <person name="Shea T."/>
            <person name="Sisk P."/>
            <person name="Sykes S."/>
            <person name="Wortman J."/>
            <person name="Nusbaum C."/>
            <person name="Birren B."/>
        </authorList>
    </citation>
    <scope>NUCLEOTIDE SEQUENCE [LARGE SCALE GENOMIC DNA]</scope>
    <source>
        <strain evidence="1 2">ATCC BAA-351</strain>
    </source>
</reference>
<dbReference type="Proteomes" id="UP000013782">
    <property type="component" value="Unassembled WGS sequence"/>
</dbReference>
<comment type="caution">
    <text evidence="1">The sequence shown here is derived from an EMBL/GenBank/DDBJ whole genome shotgun (WGS) entry which is preliminary data.</text>
</comment>
<protein>
    <submittedName>
        <fullName evidence="1">Uncharacterized protein</fullName>
    </submittedName>
</protein>
<sequence>MKAFVYVVVKHEKVFIGLFESLETIYEDVESRLSELGHTDWTDKHPIYMVGAQKEPYRLLWKDEV</sequence>
<evidence type="ECO:0000313" key="1">
    <source>
        <dbReference type="EMBL" id="EOH94795.1"/>
    </source>
</evidence>
<keyword evidence="2" id="KW-1185">Reference proteome</keyword>
<dbReference type="eggNOG" id="ENOG50306PB">
    <property type="taxonomic scope" value="Bacteria"/>
</dbReference>
<name>R2SHN9_9ENTE</name>
<organism evidence="1 2">
    <name type="scientific">Enterococcus pallens ATCC BAA-351</name>
    <dbReference type="NCBI Taxonomy" id="1158607"/>
    <lineage>
        <taxon>Bacteria</taxon>
        <taxon>Bacillati</taxon>
        <taxon>Bacillota</taxon>
        <taxon>Bacilli</taxon>
        <taxon>Lactobacillales</taxon>
        <taxon>Enterococcaceae</taxon>
        <taxon>Enterococcus</taxon>
    </lineage>
</organism>
<dbReference type="PATRIC" id="fig|1158607.4.peg.4574"/>
<dbReference type="OrthoDB" id="2190035at2"/>
<dbReference type="RefSeq" id="WP_010756723.1">
    <property type="nucleotide sequence ID" value="NZ_ASWD01000006.1"/>
</dbReference>
<dbReference type="EMBL" id="AJAQ01000014">
    <property type="protein sequence ID" value="EOH94795.1"/>
    <property type="molecule type" value="Genomic_DNA"/>
</dbReference>
<gene>
    <name evidence="1" type="ORF">UAU_01717</name>
</gene>
<evidence type="ECO:0000313" key="2">
    <source>
        <dbReference type="Proteomes" id="UP000013782"/>
    </source>
</evidence>
<dbReference type="AlphaFoldDB" id="R2SHN9"/>
<accession>R2SHN9</accession>
<dbReference type="HOGENOM" id="CLU_2843057_0_0_9"/>
<proteinExistence type="predicted"/>